<dbReference type="STRING" id="649760.HMPREF0971_01060"/>
<protein>
    <submittedName>
        <fullName evidence="1">Uncharacterized protein</fullName>
    </submittedName>
</protein>
<dbReference type="EMBL" id="ACUZ02000021">
    <property type="protein sequence ID" value="EFB32607.1"/>
    <property type="molecule type" value="Genomic_DNA"/>
</dbReference>
<accession>D1QQ13</accession>
<gene>
    <name evidence="1" type="ORF">HMPREF0971_01060</name>
</gene>
<organism evidence="1 2">
    <name type="scientific">Segatella oris F0302</name>
    <dbReference type="NCBI Taxonomy" id="649760"/>
    <lineage>
        <taxon>Bacteria</taxon>
        <taxon>Pseudomonadati</taxon>
        <taxon>Bacteroidota</taxon>
        <taxon>Bacteroidia</taxon>
        <taxon>Bacteroidales</taxon>
        <taxon>Prevotellaceae</taxon>
        <taxon>Segatella</taxon>
    </lineage>
</organism>
<proteinExistence type="predicted"/>
<comment type="caution">
    <text evidence="1">The sequence shown here is derived from an EMBL/GenBank/DDBJ whole genome shotgun (WGS) entry which is preliminary data.</text>
</comment>
<evidence type="ECO:0000313" key="2">
    <source>
        <dbReference type="Proteomes" id="UP000004079"/>
    </source>
</evidence>
<dbReference type="AlphaFoldDB" id="D1QQ13"/>
<dbReference type="Proteomes" id="UP000004079">
    <property type="component" value="Unassembled WGS sequence"/>
</dbReference>
<name>D1QQ13_9BACT</name>
<reference evidence="1 2" key="1">
    <citation type="submission" date="2009-11" db="EMBL/GenBank/DDBJ databases">
        <authorList>
            <person name="Weinstock G."/>
            <person name="Sodergren E."/>
            <person name="Clifton S."/>
            <person name="Fulton L."/>
            <person name="Fulton B."/>
            <person name="Courtney L."/>
            <person name="Fronick C."/>
            <person name="Harrison M."/>
            <person name="Strong C."/>
            <person name="Farmer C."/>
            <person name="Delahaunty K."/>
            <person name="Markovic C."/>
            <person name="Hall O."/>
            <person name="Minx P."/>
            <person name="Tomlinson C."/>
            <person name="Mitreva M."/>
            <person name="Nelson J."/>
            <person name="Hou S."/>
            <person name="Wollam A."/>
            <person name="Pepin K.H."/>
            <person name="Johnson M."/>
            <person name="Bhonagiri V."/>
            <person name="Nash W.E."/>
            <person name="Warren W."/>
            <person name="Chinwalla A."/>
            <person name="Mardis E.R."/>
            <person name="Wilson R.K."/>
        </authorList>
    </citation>
    <scope>NUCLEOTIDE SEQUENCE [LARGE SCALE GENOMIC DNA]</scope>
    <source>
        <strain evidence="1 2">F0302</strain>
    </source>
</reference>
<dbReference type="HOGENOM" id="CLU_3314751_0_0_10"/>
<evidence type="ECO:0000313" key="1">
    <source>
        <dbReference type="EMBL" id="EFB32607.1"/>
    </source>
</evidence>
<sequence>MKTNENKQDFIKLYNKRNEAWLCQIIPLEDMHEQSFQTI</sequence>